<proteinExistence type="predicted"/>
<evidence type="ECO:0000313" key="2">
    <source>
        <dbReference type="Proteomes" id="UP000030700"/>
    </source>
</evidence>
<dbReference type="HOGENOM" id="CLU_3388169_0_0_0"/>
<protein>
    <submittedName>
        <fullName evidence="1">Uncharacterized protein</fullName>
    </submittedName>
</protein>
<dbReference type="AlphaFoldDB" id="A0A0S6VQY6"/>
<dbReference type="Proteomes" id="UP000030700">
    <property type="component" value="Unassembled WGS sequence"/>
</dbReference>
<accession>A0A0S6VQY6</accession>
<keyword evidence="2" id="KW-1185">Reference proteome</keyword>
<reference evidence="1" key="1">
    <citation type="journal article" date="2015" name="PeerJ">
        <title>First genomic representation of candidate bacterial phylum KSB3 points to enhanced environmental sensing as a trigger of wastewater bulking.</title>
        <authorList>
            <person name="Sekiguchi Y."/>
            <person name="Ohashi A."/>
            <person name="Parks D.H."/>
            <person name="Yamauchi T."/>
            <person name="Tyson G.W."/>
            <person name="Hugenholtz P."/>
        </authorList>
    </citation>
    <scope>NUCLEOTIDE SEQUENCE [LARGE SCALE GENOMIC DNA]</scope>
</reference>
<dbReference type="EMBL" id="DF820455">
    <property type="protein sequence ID" value="GAK49511.1"/>
    <property type="molecule type" value="Genomic_DNA"/>
</dbReference>
<gene>
    <name evidence="1" type="ORF">U14_00733</name>
</gene>
<name>A0A0S6VQY6_9BACT</name>
<evidence type="ECO:0000313" key="1">
    <source>
        <dbReference type="EMBL" id="GAK49511.1"/>
    </source>
</evidence>
<organism evidence="1">
    <name type="scientific">Candidatus Moduliflexus flocculans</name>
    <dbReference type="NCBI Taxonomy" id="1499966"/>
    <lineage>
        <taxon>Bacteria</taxon>
        <taxon>Candidatus Moduliflexota</taxon>
        <taxon>Candidatus Moduliflexia</taxon>
        <taxon>Candidatus Moduliflexales</taxon>
        <taxon>Candidatus Moduliflexaceae</taxon>
    </lineage>
</organism>
<sequence>MNIRSYFSQIKRLLDRYAATDLVIDLSVHFLT</sequence>